<keyword evidence="6" id="KW-0238">DNA-binding</keyword>
<keyword evidence="10" id="KW-1185">Reference proteome</keyword>
<name>A0A1I6N125_9RHOB</name>
<dbReference type="Proteomes" id="UP000198926">
    <property type="component" value="Unassembled WGS sequence"/>
</dbReference>
<proteinExistence type="inferred from homology"/>
<dbReference type="EC" id="3.4.-.-" evidence="8"/>
<protein>
    <recommendedName>
        <fullName evidence="8">Abasic site processing protein</fullName>
        <ecNumber evidence="8">3.4.-.-</ecNumber>
    </recommendedName>
</protein>
<evidence type="ECO:0000256" key="4">
    <source>
        <dbReference type="ARBA" id="ARBA00022801"/>
    </source>
</evidence>
<sequence length="193" mass="21489">MPGRYYLTDPVAGLDNPPRRNIAPGEEVAVITKAGPRLMRWGLIPNGRVNARGRPVLETIINVRSETIFDKSAFEGLRRAVVPASGWYEWTGQKGRKQPWRISRKDGVQILFAAVFDVWKAPGGQEVPQVATVTCPPSADVIDIHHRMGFILELSDVPTWLDADESKASTLLKPFPDGRLFVEKADDVDWNST</sequence>
<dbReference type="PANTHER" id="PTHR13604:SF0">
    <property type="entry name" value="ABASIC SITE PROCESSING PROTEIN HMCES"/>
    <property type="match status" value="1"/>
</dbReference>
<dbReference type="AlphaFoldDB" id="A0A1I6N125"/>
<keyword evidence="2 8" id="KW-0645">Protease</keyword>
<dbReference type="GO" id="GO:0003697">
    <property type="term" value="F:single-stranded DNA binding"/>
    <property type="evidence" value="ECO:0007669"/>
    <property type="project" value="InterPro"/>
</dbReference>
<keyword evidence="5" id="KW-0190">Covalent protein-DNA linkage</keyword>
<comment type="similarity">
    <text evidence="1 8">Belongs to the SOS response-associated peptidase family.</text>
</comment>
<evidence type="ECO:0000313" key="9">
    <source>
        <dbReference type="EMBL" id="SFS21665.1"/>
    </source>
</evidence>
<evidence type="ECO:0000256" key="8">
    <source>
        <dbReference type="RuleBase" id="RU364100"/>
    </source>
</evidence>
<dbReference type="GO" id="GO:0106300">
    <property type="term" value="P:protein-DNA covalent cross-linking repair"/>
    <property type="evidence" value="ECO:0007669"/>
    <property type="project" value="InterPro"/>
</dbReference>
<dbReference type="EMBL" id="FOZM01000003">
    <property type="protein sequence ID" value="SFS21665.1"/>
    <property type="molecule type" value="Genomic_DNA"/>
</dbReference>
<gene>
    <name evidence="9" type="ORF">SAMN05444714_2905</name>
</gene>
<reference evidence="9 10" key="1">
    <citation type="submission" date="2016-10" db="EMBL/GenBank/DDBJ databases">
        <authorList>
            <person name="de Groot N.N."/>
        </authorList>
    </citation>
    <scope>NUCLEOTIDE SEQUENCE [LARGE SCALE GENOMIC DNA]</scope>
    <source>
        <strain evidence="9 10">DSM 29433</strain>
    </source>
</reference>
<evidence type="ECO:0000256" key="7">
    <source>
        <dbReference type="ARBA" id="ARBA00023239"/>
    </source>
</evidence>
<keyword evidence="4 8" id="KW-0378">Hydrolase</keyword>
<evidence type="ECO:0000256" key="5">
    <source>
        <dbReference type="ARBA" id="ARBA00023124"/>
    </source>
</evidence>
<evidence type="ECO:0000256" key="3">
    <source>
        <dbReference type="ARBA" id="ARBA00022763"/>
    </source>
</evidence>
<dbReference type="Gene3D" id="3.90.1680.10">
    <property type="entry name" value="SOS response associated peptidase-like"/>
    <property type="match status" value="1"/>
</dbReference>
<dbReference type="GO" id="GO:0016829">
    <property type="term" value="F:lyase activity"/>
    <property type="evidence" value="ECO:0007669"/>
    <property type="project" value="UniProtKB-KW"/>
</dbReference>
<accession>A0A1I6N125</accession>
<dbReference type="OrthoDB" id="9782620at2"/>
<evidence type="ECO:0000256" key="1">
    <source>
        <dbReference type="ARBA" id="ARBA00008136"/>
    </source>
</evidence>
<dbReference type="SUPFAM" id="SSF143081">
    <property type="entry name" value="BB1717-like"/>
    <property type="match status" value="1"/>
</dbReference>
<evidence type="ECO:0000256" key="2">
    <source>
        <dbReference type="ARBA" id="ARBA00022670"/>
    </source>
</evidence>
<dbReference type="PANTHER" id="PTHR13604">
    <property type="entry name" value="DC12-RELATED"/>
    <property type="match status" value="1"/>
</dbReference>
<keyword evidence="3" id="KW-0227">DNA damage</keyword>
<dbReference type="InterPro" id="IPR003738">
    <property type="entry name" value="SRAP"/>
</dbReference>
<dbReference type="STRING" id="1123755.SAMN05444714_2905"/>
<organism evidence="9 10">
    <name type="scientific">Yoonia litorea</name>
    <dbReference type="NCBI Taxonomy" id="1123755"/>
    <lineage>
        <taxon>Bacteria</taxon>
        <taxon>Pseudomonadati</taxon>
        <taxon>Pseudomonadota</taxon>
        <taxon>Alphaproteobacteria</taxon>
        <taxon>Rhodobacterales</taxon>
        <taxon>Paracoccaceae</taxon>
        <taxon>Yoonia</taxon>
    </lineage>
</organism>
<dbReference type="InterPro" id="IPR036590">
    <property type="entry name" value="SRAP-like"/>
</dbReference>
<dbReference type="GO" id="GO:0006508">
    <property type="term" value="P:proteolysis"/>
    <property type="evidence" value="ECO:0007669"/>
    <property type="project" value="UniProtKB-KW"/>
</dbReference>
<evidence type="ECO:0000313" key="10">
    <source>
        <dbReference type="Proteomes" id="UP000198926"/>
    </source>
</evidence>
<dbReference type="Pfam" id="PF02586">
    <property type="entry name" value="SRAP"/>
    <property type="match status" value="1"/>
</dbReference>
<dbReference type="GO" id="GO:0008233">
    <property type="term" value="F:peptidase activity"/>
    <property type="evidence" value="ECO:0007669"/>
    <property type="project" value="UniProtKB-KW"/>
</dbReference>
<dbReference type="RefSeq" id="WP_090209969.1">
    <property type="nucleotide sequence ID" value="NZ_FOZM01000003.1"/>
</dbReference>
<evidence type="ECO:0000256" key="6">
    <source>
        <dbReference type="ARBA" id="ARBA00023125"/>
    </source>
</evidence>
<keyword evidence="7" id="KW-0456">Lyase</keyword>